<feature type="domain" description="Glycosyl transferase family 1" evidence="2">
    <location>
        <begin position="199"/>
        <end position="351"/>
    </location>
</feature>
<name>A0A0P0YSN7_9ENTR</name>
<dbReference type="InterPro" id="IPR001296">
    <property type="entry name" value="Glyco_trans_1"/>
</dbReference>
<evidence type="ECO:0000313" key="3">
    <source>
        <dbReference type="EMBL" id="BAT24248.1"/>
    </source>
</evidence>
<dbReference type="EMBL" id="AB924603">
    <property type="protein sequence ID" value="BAT24248.1"/>
    <property type="molecule type" value="Genomic_DNA"/>
</dbReference>
<reference evidence="3" key="1">
    <citation type="submission" date="2014-04" db="EMBL/GenBank/DDBJ databases">
        <authorList>
            <person name="Harrison E."/>
        </authorList>
    </citation>
    <scope>NUCLEOTIDE SEQUENCE</scope>
    <source>
        <strain evidence="3">264</strain>
    </source>
</reference>
<proteinExistence type="predicted"/>
<dbReference type="GO" id="GO:0016757">
    <property type="term" value="F:glycosyltransferase activity"/>
    <property type="evidence" value="ECO:0007669"/>
    <property type="project" value="InterPro"/>
</dbReference>
<organism evidence="3">
    <name type="scientific">Klebsiella sp. 264(1)</name>
    <dbReference type="NCBI Taxonomy" id="1497835"/>
    <lineage>
        <taxon>Bacteria</taxon>
        <taxon>Pseudomonadati</taxon>
        <taxon>Pseudomonadota</taxon>
        <taxon>Gammaproteobacteria</taxon>
        <taxon>Enterobacterales</taxon>
        <taxon>Enterobacteriaceae</taxon>
        <taxon>Klebsiella/Raoultella group</taxon>
        <taxon>Klebsiella</taxon>
    </lineage>
</organism>
<dbReference type="GO" id="GO:0009103">
    <property type="term" value="P:lipopolysaccharide biosynthetic process"/>
    <property type="evidence" value="ECO:0007669"/>
    <property type="project" value="TreeGrafter"/>
</dbReference>
<dbReference type="Gene3D" id="3.40.50.2000">
    <property type="entry name" value="Glycogen Phosphorylase B"/>
    <property type="match status" value="2"/>
</dbReference>
<dbReference type="PANTHER" id="PTHR46401">
    <property type="entry name" value="GLYCOSYLTRANSFERASE WBBK-RELATED"/>
    <property type="match status" value="1"/>
</dbReference>
<dbReference type="Pfam" id="PF00534">
    <property type="entry name" value="Glycos_transf_1"/>
    <property type="match status" value="1"/>
</dbReference>
<accession>A0A0P0YSN7</accession>
<dbReference type="AlphaFoldDB" id="A0A0P0YSN7"/>
<evidence type="ECO:0000256" key="1">
    <source>
        <dbReference type="ARBA" id="ARBA00022679"/>
    </source>
</evidence>
<sequence length="373" mass="42680">MENILGANLAGNKMKTWVTIFERFESIHLNKDVGQIISHAAHFQNIKASLWRKSSYEDRNDYPFEVVNIKTKRKGCKISPAIIVKLIRNAKKIDILNLFHFRIYTLLYASIYKIVNPNGKVIIKCDFSSVQEEQKIDSMLKNIFFSFLRNVNAIDLLLIEHKGLIKKFTSRGFNCRYTPNGVSEAFYNISEQIEKNIIPTIVFVGKCGDKRKNAEELISSLCTLPQDIKWKAYFIGGETDEFLEWCKINSSPFVKSRCIFVGQLSDISSIHRIYSESHIFVMTSKQEGYPLSLAEACWVGCFPILSINSGGTDLFARGAAAIYKNKNDLSFLLKKHINDIKLTTTLGKEAERVVKTNNDWRILFDDIKGFINE</sequence>
<gene>
    <name evidence="3" type="primary">wcqH</name>
</gene>
<protein>
    <submittedName>
        <fullName evidence="3">Glycosyl transferase</fullName>
    </submittedName>
</protein>
<reference evidence="3" key="2">
    <citation type="journal article" date="2015" name="Sci. Rep.">
        <title>Genetic analysis of capsular polysaccharide synthesis gene clusters in 79 capsular types of Klebsiella spp.</title>
        <authorList>
            <person name="Pan Y.J."/>
            <person name="Lin T.L."/>
            <person name="Chen C.T."/>
            <person name="Chen Y.Y."/>
            <person name="Hsieh P.F."/>
            <person name="Hsu C.R."/>
            <person name="Wu M.C."/>
            <person name="Wang J.T."/>
        </authorList>
    </citation>
    <scope>NUCLEOTIDE SEQUENCE</scope>
    <source>
        <strain evidence="3">264</strain>
    </source>
</reference>
<evidence type="ECO:0000259" key="2">
    <source>
        <dbReference type="Pfam" id="PF00534"/>
    </source>
</evidence>
<keyword evidence="1 3" id="KW-0808">Transferase</keyword>
<dbReference type="PANTHER" id="PTHR46401:SF2">
    <property type="entry name" value="GLYCOSYLTRANSFERASE WBBK-RELATED"/>
    <property type="match status" value="1"/>
</dbReference>
<dbReference type="SUPFAM" id="SSF53756">
    <property type="entry name" value="UDP-Glycosyltransferase/glycogen phosphorylase"/>
    <property type="match status" value="1"/>
</dbReference>